<evidence type="ECO:0000256" key="3">
    <source>
        <dbReference type="ARBA" id="ARBA00023219"/>
    </source>
</evidence>
<sequence length="326" mass="36366">MSFSKFGDPDSAIDISSAADWLGIQPLSGTLGSYYTPPINLKGLARLTKSNPHHGTLPSFKANLLVINLKPNALVSKKTLRKAAIDFNTFGMCYFKLIRNNAGQVIEVGNLPAINMRRKPQNLFCYLNIDGTITDFMPGEVVQIIEYDTEQQIYGIPYWFGALQSILLAEDSRLFFRRFFRNGAHTGFLVATSGLKEDEKTALDKAINAIKGIGKWLSMHVALPSGKIDETIKILPISSEGAKIEYAKLMGVSTDEIMEAWRIPPQLAGMLPDINGNTGDLDKVVKMYHEHEIIPFQDIMSELNNFLPFTAFLQFENPYLQINTVV</sequence>
<keyword evidence="3" id="KW-0231">Viral genome packaging</keyword>
<keyword evidence="2" id="KW-1171">Viral genome ejection through host cell envelope</keyword>
<proteinExistence type="predicted"/>
<keyword evidence="1" id="KW-0118">Viral capsid assembly</keyword>
<gene>
    <name evidence="4" type="ORF">UFOVP1367_41</name>
</gene>
<evidence type="ECO:0000256" key="1">
    <source>
        <dbReference type="ARBA" id="ARBA00022950"/>
    </source>
</evidence>
<protein>
    <submittedName>
        <fullName evidence="4">Portal vertex protein</fullName>
    </submittedName>
</protein>
<name>A0A6J5S2Z2_9CAUD</name>
<reference evidence="4" key="1">
    <citation type="submission" date="2020-05" db="EMBL/GenBank/DDBJ databases">
        <authorList>
            <person name="Chiriac C."/>
            <person name="Salcher M."/>
            <person name="Ghai R."/>
            <person name="Kavagutti S V."/>
        </authorList>
    </citation>
    <scope>NUCLEOTIDE SEQUENCE [LARGE SCALE GENOMIC DNA]</scope>
</reference>
<evidence type="ECO:0000256" key="2">
    <source>
        <dbReference type="ARBA" id="ARBA00023009"/>
    </source>
</evidence>
<dbReference type="InterPro" id="IPR006944">
    <property type="entry name" value="Phage/GTA_portal"/>
</dbReference>
<accession>A0A6J5S2Z2</accession>
<evidence type="ECO:0000313" key="5">
    <source>
        <dbReference type="Proteomes" id="UP001641549"/>
    </source>
</evidence>
<keyword evidence="2" id="KW-1162">Viral penetration into host cytoplasm</keyword>
<keyword evidence="1" id="KW-1188">Viral release from host cell</keyword>
<dbReference type="EMBL" id="LR797314">
    <property type="protein sequence ID" value="CAB4202829.1"/>
    <property type="molecule type" value="Genomic_DNA"/>
</dbReference>
<keyword evidence="5" id="KW-1185">Reference proteome</keyword>
<dbReference type="Proteomes" id="UP001641549">
    <property type="component" value="Chromosome UFOv-RH-23may17-C8087"/>
</dbReference>
<keyword evidence="2" id="KW-1160">Virus entry into host cell</keyword>
<organism evidence="4 5">
    <name type="scientific">uncultured Caudovirales phage</name>
    <dbReference type="NCBI Taxonomy" id="2100421"/>
    <lineage>
        <taxon>Viruses</taxon>
        <taxon>Duplodnaviria</taxon>
        <taxon>Heunggongvirae</taxon>
        <taxon>Uroviricota</taxon>
        <taxon>Caudoviricetes</taxon>
        <taxon>Peduoviridae</taxon>
        <taxon>Maltschvirus</taxon>
        <taxon>Maltschvirus maltsch</taxon>
    </lineage>
</organism>
<evidence type="ECO:0000313" key="4">
    <source>
        <dbReference type="EMBL" id="CAB4202829.1"/>
    </source>
</evidence>
<dbReference type="Pfam" id="PF04860">
    <property type="entry name" value="Phage_portal"/>
    <property type="match status" value="1"/>
</dbReference>